<comment type="similarity">
    <text evidence="1">Belongs to the metallo-beta-lactamase superfamily. Class-B beta-lactamase family.</text>
</comment>
<feature type="signal peptide" evidence="2">
    <location>
        <begin position="1"/>
        <end position="26"/>
    </location>
</feature>
<reference evidence="4" key="1">
    <citation type="submission" date="2024-05" db="EMBL/GenBank/DDBJ databases">
        <title>Pontimicrobium maritimus sp. nov., isolated form sea water.</title>
        <authorList>
            <person name="Muhammad N."/>
            <person name="Vuong T.Q."/>
            <person name="Han H.L."/>
            <person name="Kim S.-G."/>
        </authorList>
    </citation>
    <scope>NUCLEOTIDE SEQUENCE</scope>
    <source>
        <strain evidence="4">SW4</strain>
    </source>
</reference>
<feature type="domain" description="Metallo-beta-lactamase" evidence="3">
    <location>
        <begin position="59"/>
        <end position="241"/>
    </location>
</feature>
<dbReference type="PANTHER" id="PTHR42951:SF4">
    <property type="entry name" value="ACYL-COENZYME A THIOESTERASE MBLAC2"/>
    <property type="match status" value="1"/>
</dbReference>
<dbReference type="Gene3D" id="3.60.15.10">
    <property type="entry name" value="Ribonuclease Z/Hydroxyacylglutathione hydrolase-like"/>
    <property type="match status" value="1"/>
</dbReference>
<evidence type="ECO:0000313" key="4">
    <source>
        <dbReference type="EMBL" id="XBG61928.1"/>
    </source>
</evidence>
<sequence>MKIKMIKFISAVILLVISCSSDDKQAEVDKKITIDSSWYNVKNINAETYSFEEPNSSQGNVSYLLVGTSKALMFDTGSGENQPVNGYKIKTVIDQITQLPTTLLLSHFHFDHNQNISEFDNVGFPDIPFLREGVDENDIYTFTSEELFSGDYPSQVQVDEWLPVNTDIDLGNRIIQLVNIPGHTKESIAIIDKTNKLAFLGDYLYNGSLFLFDNEDVDKYKTSIDYLISILGNDYRLFGAHGLPEIAFSKLNTLKNFLICIQNENCEPTATTVWGYDVLLYEFENLNMVVFQ</sequence>
<proteinExistence type="inferred from homology"/>
<keyword evidence="2" id="KW-0732">Signal</keyword>
<dbReference type="RefSeq" id="WP_347924801.1">
    <property type="nucleotide sequence ID" value="NZ_CP157199.1"/>
</dbReference>
<gene>
    <name evidence="4" type="ORF">ABGB03_03265</name>
</gene>
<accession>A0AAU7BUW3</accession>
<dbReference type="GO" id="GO:0017001">
    <property type="term" value="P:antibiotic catabolic process"/>
    <property type="evidence" value="ECO:0007669"/>
    <property type="project" value="UniProtKB-ARBA"/>
</dbReference>
<dbReference type="PANTHER" id="PTHR42951">
    <property type="entry name" value="METALLO-BETA-LACTAMASE DOMAIN-CONTAINING"/>
    <property type="match status" value="1"/>
</dbReference>
<dbReference type="SMART" id="SM00849">
    <property type="entry name" value="Lactamase_B"/>
    <property type="match status" value="1"/>
</dbReference>
<evidence type="ECO:0000256" key="2">
    <source>
        <dbReference type="SAM" id="SignalP"/>
    </source>
</evidence>
<dbReference type="InterPro" id="IPR036866">
    <property type="entry name" value="RibonucZ/Hydroxyglut_hydro"/>
</dbReference>
<dbReference type="SUPFAM" id="SSF56281">
    <property type="entry name" value="Metallo-hydrolase/oxidoreductase"/>
    <property type="match status" value="1"/>
</dbReference>
<dbReference type="PROSITE" id="PS51257">
    <property type="entry name" value="PROKAR_LIPOPROTEIN"/>
    <property type="match status" value="1"/>
</dbReference>
<dbReference type="Pfam" id="PF00753">
    <property type="entry name" value="Lactamase_B"/>
    <property type="match status" value="1"/>
</dbReference>
<dbReference type="AlphaFoldDB" id="A0AAU7BUW3"/>
<protein>
    <submittedName>
        <fullName evidence="4">MBL fold metallo-hydrolase</fullName>
    </submittedName>
</protein>
<organism evidence="4">
    <name type="scientific">Pontimicrobium sp. SW4</name>
    <dbReference type="NCBI Taxonomy" id="3153519"/>
    <lineage>
        <taxon>Bacteria</taxon>
        <taxon>Pseudomonadati</taxon>
        <taxon>Bacteroidota</taxon>
        <taxon>Flavobacteriia</taxon>
        <taxon>Flavobacteriales</taxon>
        <taxon>Flavobacteriaceae</taxon>
        <taxon>Pontimicrobium</taxon>
    </lineage>
</organism>
<feature type="chain" id="PRO_5043391834" evidence="2">
    <location>
        <begin position="27"/>
        <end position="292"/>
    </location>
</feature>
<dbReference type="EMBL" id="CP157199">
    <property type="protein sequence ID" value="XBG61928.1"/>
    <property type="molecule type" value="Genomic_DNA"/>
</dbReference>
<dbReference type="InterPro" id="IPR050855">
    <property type="entry name" value="NDM-1-like"/>
</dbReference>
<dbReference type="InterPro" id="IPR001279">
    <property type="entry name" value="Metallo-B-lactamas"/>
</dbReference>
<evidence type="ECO:0000259" key="3">
    <source>
        <dbReference type="SMART" id="SM00849"/>
    </source>
</evidence>
<evidence type="ECO:0000256" key="1">
    <source>
        <dbReference type="ARBA" id="ARBA00005250"/>
    </source>
</evidence>
<name>A0AAU7BUW3_9FLAO</name>